<evidence type="ECO:0000313" key="2">
    <source>
        <dbReference type="Proteomes" id="UP001500945"/>
    </source>
</evidence>
<proteinExistence type="predicted"/>
<comment type="caution">
    <text evidence="1">The sequence shown here is derived from an EMBL/GenBank/DDBJ whole genome shotgun (WGS) entry which is preliminary data.</text>
</comment>
<keyword evidence="2" id="KW-1185">Reference proteome</keyword>
<name>A0ABP8KGC1_9MICO</name>
<dbReference type="EMBL" id="BAABGM010000012">
    <property type="protein sequence ID" value="GAA4405564.1"/>
    <property type="molecule type" value="Genomic_DNA"/>
</dbReference>
<dbReference type="RefSeq" id="WP_345205137.1">
    <property type="nucleotide sequence ID" value="NZ_BAABGM010000012.1"/>
</dbReference>
<gene>
    <name evidence="1" type="ORF">GCM10023168_19390</name>
</gene>
<organism evidence="1 2">
    <name type="scientific">Fodinibacter luteus</name>
    <dbReference type="NCBI Taxonomy" id="552064"/>
    <lineage>
        <taxon>Bacteria</taxon>
        <taxon>Bacillati</taxon>
        <taxon>Actinomycetota</taxon>
        <taxon>Actinomycetes</taxon>
        <taxon>Micrococcales</taxon>
        <taxon>Intrasporangiaceae</taxon>
        <taxon>Fodinibacter (ex Wang et al. 2009)</taxon>
    </lineage>
</organism>
<reference evidence="2" key="1">
    <citation type="journal article" date="2019" name="Int. J. Syst. Evol. Microbiol.">
        <title>The Global Catalogue of Microorganisms (GCM) 10K type strain sequencing project: providing services to taxonomists for standard genome sequencing and annotation.</title>
        <authorList>
            <consortium name="The Broad Institute Genomics Platform"/>
            <consortium name="The Broad Institute Genome Sequencing Center for Infectious Disease"/>
            <person name="Wu L."/>
            <person name="Ma J."/>
        </authorList>
    </citation>
    <scope>NUCLEOTIDE SEQUENCE [LARGE SCALE GENOMIC DNA]</scope>
    <source>
        <strain evidence="2">JCM 17809</strain>
    </source>
</reference>
<protein>
    <submittedName>
        <fullName evidence="1">Uncharacterized protein</fullName>
    </submittedName>
</protein>
<dbReference type="Proteomes" id="UP001500945">
    <property type="component" value="Unassembled WGS sequence"/>
</dbReference>
<sequence length="177" mass="19271">MPRIHIDTSALTYPWFWLPEHLPRFVDGSVPGGVQVDLAAGEYAVQQTRERASDLRFRVTPHGTMDFSPEVDHLLRGRGTSTLHVLGVPVVLNPRQTECPLLPMWGGCREPIGPRAATVRMPPGQAYTLRIGLVASKVLEFSVRPDGVVDYGPEYEHALSGRGTSCLTVNGDAATSA</sequence>
<evidence type="ECO:0000313" key="1">
    <source>
        <dbReference type="EMBL" id="GAA4405564.1"/>
    </source>
</evidence>
<accession>A0ABP8KGC1</accession>